<feature type="transmembrane region" description="Helical" evidence="2">
    <location>
        <begin position="410"/>
        <end position="432"/>
    </location>
</feature>
<dbReference type="Pfam" id="PF20990">
    <property type="entry name" value="DUF2207_C"/>
    <property type="match status" value="1"/>
</dbReference>
<evidence type="ECO:0000313" key="7">
    <source>
        <dbReference type="Proteomes" id="UP000316196"/>
    </source>
</evidence>
<keyword evidence="2" id="KW-1133">Transmembrane helix</keyword>
<evidence type="ECO:0000256" key="2">
    <source>
        <dbReference type="SAM" id="Phobius"/>
    </source>
</evidence>
<dbReference type="RefSeq" id="WP_142093534.1">
    <property type="nucleotide sequence ID" value="NZ_BAAAMD010000003.1"/>
</dbReference>
<feature type="region of interest" description="Disordered" evidence="1">
    <location>
        <begin position="182"/>
        <end position="209"/>
    </location>
</feature>
<dbReference type="Proteomes" id="UP000316196">
    <property type="component" value="Unassembled WGS sequence"/>
</dbReference>
<feature type="domain" description="Predicted membrane protein YciQ-like C-terminal" evidence="5">
    <location>
        <begin position="292"/>
        <end position="477"/>
    </location>
</feature>
<dbReference type="AlphaFoldDB" id="A0A542ZBI5"/>
<dbReference type="InterPro" id="IPR018702">
    <property type="entry name" value="DUF2207"/>
</dbReference>
<reference evidence="6 7" key="1">
    <citation type="submission" date="2019-06" db="EMBL/GenBank/DDBJ databases">
        <title>Sequencing the genomes of 1000 actinobacteria strains.</title>
        <authorList>
            <person name="Klenk H.-P."/>
        </authorList>
    </citation>
    <scope>NUCLEOTIDE SEQUENCE [LARGE SCALE GENOMIC DNA]</scope>
    <source>
        <strain evidence="6 7">DSM 8251</strain>
    </source>
</reference>
<feature type="domain" description="DUF2207" evidence="4">
    <location>
        <begin position="37"/>
        <end position="223"/>
    </location>
</feature>
<feature type="transmembrane region" description="Helical" evidence="2">
    <location>
        <begin position="438"/>
        <end position="457"/>
    </location>
</feature>
<feature type="chain" id="PRO_5039298635" evidence="3">
    <location>
        <begin position="26"/>
        <end position="572"/>
    </location>
</feature>
<sequence length="572" mass="60974">MRLLARACIALGVLIGGLAIHVDTAAPAHAGWRDVVHSMEADYVVRPNGDVDVTQRIEYEFGARGRPGIELDIPAREPWDSSRDVVYAVSDVVVSSPTGAATDVSQRTVQEHGTGRTRLRIGDPSRPADRTETYLIRYTIRSATQSQPGFDEFVWDVSAAGPGAPVEKVEVSVSAPGGVQGARCSLDEEDEAPCPGATVSSDGRGHYQTSSLGPDDTFRVAALLIPGAVEPGPELVARAEPVRRSLLIGGLAMVASTLITSALVWRELRRSQGIARVARPRRHVPDDRVLLEPPDISPAEASLLVDGVWGARHTAATLMDLAVRGVVDIGPAVAGEATIAVRDPGRVRRGYESALLARLFGHPKSGATITLGPRRPIPDVHAALRRAVCCTVTEAKWFPRRRALLTAPTLFGLLLAVGTVLALSGFALSGVASVQVGWAVVGVLALLPVAIGVVWMVSWRRWALPTEQGAKVSERVRLHREALAALEADQVEPGTSMLTESLPWSVSVDDTERWASIMQEAITLGRVSDEMPPWWRGATFSPFAVIGVVRALELAATGPQGAVLQGQAQGRT</sequence>
<evidence type="ECO:0000313" key="6">
    <source>
        <dbReference type="EMBL" id="TQL57682.1"/>
    </source>
</evidence>
<gene>
    <name evidence="6" type="ORF">FB460_1521</name>
</gene>
<name>A0A542ZBI5_9ACTN</name>
<feature type="transmembrane region" description="Helical" evidence="2">
    <location>
        <begin position="246"/>
        <end position="265"/>
    </location>
</feature>
<dbReference type="InterPro" id="IPR048389">
    <property type="entry name" value="YciQ-like_C"/>
</dbReference>
<evidence type="ECO:0000259" key="4">
    <source>
        <dbReference type="Pfam" id="PF09972"/>
    </source>
</evidence>
<evidence type="ECO:0000256" key="1">
    <source>
        <dbReference type="SAM" id="MobiDB-lite"/>
    </source>
</evidence>
<comment type="caution">
    <text evidence="6">The sequence shown here is derived from an EMBL/GenBank/DDBJ whole genome shotgun (WGS) entry which is preliminary data.</text>
</comment>
<accession>A0A542ZBI5</accession>
<proteinExistence type="predicted"/>
<keyword evidence="3" id="KW-0732">Signal</keyword>
<dbReference type="Pfam" id="PF09972">
    <property type="entry name" value="DUF2207"/>
    <property type="match status" value="1"/>
</dbReference>
<evidence type="ECO:0000259" key="5">
    <source>
        <dbReference type="Pfam" id="PF20990"/>
    </source>
</evidence>
<keyword evidence="2" id="KW-0812">Transmembrane</keyword>
<dbReference type="OrthoDB" id="143710at2"/>
<keyword evidence="2" id="KW-0472">Membrane</keyword>
<evidence type="ECO:0000256" key="3">
    <source>
        <dbReference type="SAM" id="SignalP"/>
    </source>
</evidence>
<feature type="signal peptide" evidence="3">
    <location>
        <begin position="1"/>
        <end position="25"/>
    </location>
</feature>
<organism evidence="6 7">
    <name type="scientific">Propioniferax innocua</name>
    <dbReference type="NCBI Taxonomy" id="1753"/>
    <lineage>
        <taxon>Bacteria</taxon>
        <taxon>Bacillati</taxon>
        <taxon>Actinomycetota</taxon>
        <taxon>Actinomycetes</taxon>
        <taxon>Propionibacteriales</taxon>
        <taxon>Propionibacteriaceae</taxon>
        <taxon>Propioniferax</taxon>
    </lineage>
</organism>
<keyword evidence="7" id="KW-1185">Reference proteome</keyword>
<dbReference type="EMBL" id="VFOR01000002">
    <property type="protein sequence ID" value="TQL57682.1"/>
    <property type="molecule type" value="Genomic_DNA"/>
</dbReference>
<protein>
    <submittedName>
        <fullName evidence="6">Putative membrane protein DUF2207</fullName>
    </submittedName>
</protein>